<keyword evidence="2 5" id="KW-0812">Transmembrane</keyword>
<keyword evidence="3 5" id="KW-1133">Transmembrane helix</keyword>
<keyword evidence="4 5" id="KW-0472">Membrane</keyword>
<protein>
    <recommendedName>
        <fullName evidence="8">Isoprenylcysteine carboxyl methyltransferase</fullName>
    </recommendedName>
</protein>
<dbReference type="GO" id="GO:0012505">
    <property type="term" value="C:endomembrane system"/>
    <property type="evidence" value="ECO:0007669"/>
    <property type="project" value="UniProtKB-SubCell"/>
</dbReference>
<dbReference type="Pfam" id="PF04191">
    <property type="entry name" value="PEMT"/>
    <property type="match status" value="1"/>
</dbReference>
<evidence type="ECO:0000256" key="3">
    <source>
        <dbReference type="ARBA" id="ARBA00022989"/>
    </source>
</evidence>
<feature type="transmembrane region" description="Helical" evidence="5">
    <location>
        <begin position="7"/>
        <end position="27"/>
    </location>
</feature>
<reference evidence="6 7" key="1">
    <citation type="submission" date="2017-09" db="EMBL/GenBank/DDBJ databases">
        <title>Depth-based differentiation of microbial function through sediment-hosted aquifers and enrichment of novel symbionts in the deep terrestrial subsurface.</title>
        <authorList>
            <person name="Probst A.J."/>
            <person name="Ladd B."/>
            <person name="Jarett J.K."/>
            <person name="Geller-Mcgrath D.E."/>
            <person name="Sieber C.M."/>
            <person name="Emerson J.B."/>
            <person name="Anantharaman K."/>
            <person name="Thomas B.C."/>
            <person name="Malmstrom R."/>
            <person name="Stieglmeier M."/>
            <person name="Klingl A."/>
            <person name="Woyke T."/>
            <person name="Ryan C.M."/>
            <person name="Banfield J.F."/>
        </authorList>
    </citation>
    <scope>NUCLEOTIDE SEQUENCE [LARGE SCALE GENOMIC DNA]</scope>
    <source>
        <strain evidence="6">CG11_big_fil_rev_8_21_14_0_20_35_14</strain>
    </source>
</reference>
<feature type="transmembrane region" description="Helical" evidence="5">
    <location>
        <begin position="88"/>
        <end position="107"/>
    </location>
</feature>
<dbReference type="AlphaFoldDB" id="A0A2H0KMW4"/>
<dbReference type="Gene3D" id="1.20.120.1630">
    <property type="match status" value="1"/>
</dbReference>
<name>A0A2H0KMW4_9BACT</name>
<sequence length="155" mass="18138">MKPLTLFIAFLYGLSVFFVFPLIFIRLNSYFFLSVYSFLVLKILGVILIMAGGGCWLYCAGLFHFLGKGTPVPTQPPKNLVIKGLYQYTRNPMYISVLVILLGYFFFFGHLMLLTYLFLLAGFFHLFITLYEEPTLKKKFGKDYKKYLKKTPRWF</sequence>
<comment type="caution">
    <text evidence="6">The sequence shown here is derived from an EMBL/GenBank/DDBJ whole genome shotgun (WGS) entry which is preliminary data.</text>
</comment>
<dbReference type="Proteomes" id="UP000229570">
    <property type="component" value="Unassembled WGS sequence"/>
</dbReference>
<evidence type="ECO:0008006" key="8">
    <source>
        <dbReference type="Google" id="ProtNLM"/>
    </source>
</evidence>
<evidence type="ECO:0000256" key="1">
    <source>
        <dbReference type="ARBA" id="ARBA00004127"/>
    </source>
</evidence>
<dbReference type="EMBL" id="PCVL01000026">
    <property type="protein sequence ID" value="PIQ72590.1"/>
    <property type="molecule type" value="Genomic_DNA"/>
</dbReference>
<evidence type="ECO:0000313" key="7">
    <source>
        <dbReference type="Proteomes" id="UP000229570"/>
    </source>
</evidence>
<gene>
    <name evidence="6" type="ORF">COV86_02150</name>
</gene>
<comment type="subcellular location">
    <subcellularLocation>
        <location evidence="1">Endomembrane system</location>
        <topology evidence="1">Multi-pass membrane protein</topology>
    </subcellularLocation>
</comment>
<feature type="transmembrane region" description="Helical" evidence="5">
    <location>
        <begin position="39"/>
        <end position="67"/>
    </location>
</feature>
<evidence type="ECO:0000256" key="2">
    <source>
        <dbReference type="ARBA" id="ARBA00022692"/>
    </source>
</evidence>
<evidence type="ECO:0000313" key="6">
    <source>
        <dbReference type="EMBL" id="PIQ72590.1"/>
    </source>
</evidence>
<proteinExistence type="predicted"/>
<evidence type="ECO:0000256" key="5">
    <source>
        <dbReference type="SAM" id="Phobius"/>
    </source>
</evidence>
<organism evidence="6 7">
    <name type="scientific">Candidatus Roizmanbacteria bacterium CG11_big_fil_rev_8_21_14_0_20_35_14</name>
    <dbReference type="NCBI Taxonomy" id="1974855"/>
    <lineage>
        <taxon>Bacteria</taxon>
        <taxon>Candidatus Roizmaniibacteriota</taxon>
    </lineage>
</organism>
<accession>A0A2H0KMW4</accession>
<dbReference type="InterPro" id="IPR007318">
    <property type="entry name" value="Phopholipid_MeTrfase"/>
</dbReference>
<evidence type="ECO:0000256" key="4">
    <source>
        <dbReference type="ARBA" id="ARBA00023136"/>
    </source>
</evidence>